<keyword evidence="7" id="KW-1185">Reference proteome</keyword>
<feature type="compositionally biased region" description="Pro residues" evidence="5">
    <location>
        <begin position="425"/>
        <end position="435"/>
    </location>
</feature>
<dbReference type="PANTHER" id="PTHR43133:SF8">
    <property type="entry name" value="RNA POLYMERASE SIGMA FACTOR HI_1459-RELATED"/>
    <property type="match status" value="1"/>
</dbReference>
<sequence>MPDSVLVAALRARSSGALADLYDSYAESVYRYCRSMLTTSGAAESALLDTLVAAEAHVHALADPRRLEAWLYALARGECVRRNLARAEEPDPRAPVPVVIAGDDADLRVMAWNAARSLSPGDREVLDLSCRHGFGPIDLAAVLGVTPKVAGALYESARERLRDVVTVEVLVRKGPYDCASRARMLTGFNGELTPEARERVIRHVNRCDTCAPHRVRQVSAAKVFDLLPLVALPPTLRAWVMSHFTDPGRVPYRRDVAHRAGPLDDAGFPVDRARGSRRGPYALAGAVAAVAAATALALVLAQMVAEPGGAGSGVASGTFPAVADPPDAPRPGDPRREGAPVTPEPVGEGVAVERIGSLGATEPVSATGPDFGSDPPGAPGPIGREAEAPPRRPGDERPGDEPSGEGPAGPVGDGPADRPSAPSEDPAPPSPPVSPVLPGSPGIGTPDRHPSRDHHGHSSRNCRTTHRSANHAPSRVPPGSSHADPAPPGANPNPPRDATDPRGEHRPPRAAPRPPRANPRPPYVDPRRPRANPGHPRSGPRQIPDDSRPAPTAPRRPQSEAGPERIPASAGHGRASGSADRGRSPESAGRERIPDGTSRGRASEGAGHGGTPDGGGRGRSSDGPGQGRSPGGSSSASTAETPATPPSRPESPALSGPPAASV</sequence>
<dbReference type="SUPFAM" id="SSF88946">
    <property type="entry name" value="Sigma2 domain of RNA polymerase sigma factors"/>
    <property type="match status" value="1"/>
</dbReference>
<feature type="region of interest" description="Disordered" evidence="5">
    <location>
        <begin position="316"/>
        <end position="349"/>
    </location>
</feature>
<feature type="compositionally biased region" description="Basic and acidic residues" evidence="5">
    <location>
        <begin position="384"/>
        <end position="400"/>
    </location>
</feature>
<evidence type="ECO:0000256" key="1">
    <source>
        <dbReference type="ARBA" id="ARBA00023015"/>
    </source>
</evidence>
<evidence type="ECO:0000256" key="4">
    <source>
        <dbReference type="ARBA" id="ARBA00023163"/>
    </source>
</evidence>
<keyword evidence="3" id="KW-0238">DNA-binding</keyword>
<feature type="compositionally biased region" description="Low complexity" evidence="5">
    <location>
        <begin position="631"/>
        <end position="642"/>
    </location>
</feature>
<gene>
    <name evidence="6" type="ORF">GCM10022252_43590</name>
</gene>
<feature type="compositionally biased region" description="Pro residues" evidence="5">
    <location>
        <begin position="485"/>
        <end position="495"/>
    </location>
</feature>
<evidence type="ECO:0008006" key="8">
    <source>
        <dbReference type="Google" id="ProtNLM"/>
    </source>
</evidence>
<evidence type="ECO:0000313" key="6">
    <source>
        <dbReference type="EMBL" id="GAA4196390.1"/>
    </source>
</evidence>
<dbReference type="InterPro" id="IPR013325">
    <property type="entry name" value="RNA_pol_sigma_r2"/>
</dbReference>
<proteinExistence type="predicted"/>
<dbReference type="RefSeq" id="WP_344919843.1">
    <property type="nucleotide sequence ID" value="NZ_BAABAQ010000008.1"/>
</dbReference>
<feature type="region of interest" description="Disordered" evidence="5">
    <location>
        <begin position="361"/>
        <end position="662"/>
    </location>
</feature>
<dbReference type="Gene3D" id="1.10.1740.10">
    <property type="match status" value="1"/>
</dbReference>
<evidence type="ECO:0000256" key="5">
    <source>
        <dbReference type="SAM" id="MobiDB-lite"/>
    </source>
</evidence>
<feature type="compositionally biased region" description="Basic and acidic residues" evidence="5">
    <location>
        <begin position="497"/>
        <end position="507"/>
    </location>
</feature>
<dbReference type="EMBL" id="BAABAQ010000008">
    <property type="protein sequence ID" value="GAA4196390.1"/>
    <property type="molecule type" value="Genomic_DNA"/>
</dbReference>
<organism evidence="6 7">
    <name type="scientific">Streptosporangium oxazolinicum</name>
    <dbReference type="NCBI Taxonomy" id="909287"/>
    <lineage>
        <taxon>Bacteria</taxon>
        <taxon>Bacillati</taxon>
        <taxon>Actinomycetota</taxon>
        <taxon>Actinomycetes</taxon>
        <taxon>Streptosporangiales</taxon>
        <taxon>Streptosporangiaceae</taxon>
        <taxon>Streptosporangium</taxon>
    </lineage>
</organism>
<keyword evidence="1" id="KW-0805">Transcription regulation</keyword>
<reference evidence="7" key="1">
    <citation type="journal article" date="2019" name="Int. J. Syst. Evol. Microbiol.">
        <title>The Global Catalogue of Microorganisms (GCM) 10K type strain sequencing project: providing services to taxonomists for standard genome sequencing and annotation.</title>
        <authorList>
            <consortium name="The Broad Institute Genomics Platform"/>
            <consortium name="The Broad Institute Genome Sequencing Center for Infectious Disease"/>
            <person name="Wu L."/>
            <person name="Ma J."/>
        </authorList>
    </citation>
    <scope>NUCLEOTIDE SEQUENCE [LARGE SCALE GENOMIC DNA]</scope>
    <source>
        <strain evidence="7">JCM 17388</strain>
    </source>
</reference>
<keyword evidence="4" id="KW-0804">Transcription</keyword>
<comment type="caution">
    <text evidence="6">The sequence shown here is derived from an EMBL/GenBank/DDBJ whole genome shotgun (WGS) entry which is preliminary data.</text>
</comment>
<evidence type="ECO:0000256" key="2">
    <source>
        <dbReference type="ARBA" id="ARBA00023082"/>
    </source>
</evidence>
<feature type="compositionally biased region" description="Low complexity" evidence="5">
    <location>
        <begin position="568"/>
        <end position="579"/>
    </location>
</feature>
<feature type="compositionally biased region" description="Low complexity" evidence="5">
    <location>
        <begin position="413"/>
        <end position="424"/>
    </location>
</feature>
<evidence type="ECO:0000256" key="3">
    <source>
        <dbReference type="ARBA" id="ARBA00023125"/>
    </source>
</evidence>
<evidence type="ECO:0000313" key="7">
    <source>
        <dbReference type="Proteomes" id="UP001501251"/>
    </source>
</evidence>
<accession>A0ABP8B2J3</accession>
<feature type="compositionally biased region" description="Basic and acidic residues" evidence="5">
    <location>
        <begin position="580"/>
        <end position="594"/>
    </location>
</feature>
<dbReference type="InterPro" id="IPR039425">
    <property type="entry name" value="RNA_pol_sigma-70-like"/>
</dbReference>
<name>A0ABP8B2J3_9ACTN</name>
<dbReference type="PANTHER" id="PTHR43133">
    <property type="entry name" value="RNA POLYMERASE ECF-TYPE SIGMA FACTO"/>
    <property type="match status" value="1"/>
</dbReference>
<feature type="compositionally biased region" description="Gly residues" evidence="5">
    <location>
        <begin position="606"/>
        <end position="630"/>
    </location>
</feature>
<feature type="compositionally biased region" description="Basic residues" evidence="5">
    <location>
        <begin position="451"/>
        <end position="469"/>
    </location>
</feature>
<protein>
    <recommendedName>
        <fullName evidence="8">DNA-directed RNA polymerase specialized sigma24 family protein</fullName>
    </recommendedName>
</protein>
<feature type="compositionally biased region" description="Pro residues" evidence="5">
    <location>
        <begin position="509"/>
        <end position="524"/>
    </location>
</feature>
<dbReference type="Proteomes" id="UP001501251">
    <property type="component" value="Unassembled WGS sequence"/>
</dbReference>
<keyword evidence="2" id="KW-0731">Sigma factor</keyword>